<keyword evidence="1" id="KW-1133">Transmembrane helix</keyword>
<evidence type="ECO:0000313" key="3">
    <source>
        <dbReference type="Proteomes" id="UP000006330"/>
    </source>
</evidence>
<feature type="transmembrane region" description="Helical" evidence="1">
    <location>
        <begin position="180"/>
        <end position="202"/>
    </location>
</feature>
<name>K5ZZM8_9BACT</name>
<feature type="transmembrane region" description="Helical" evidence="1">
    <location>
        <begin position="149"/>
        <end position="168"/>
    </location>
</feature>
<organism evidence="2 3">
    <name type="scientific">Parabacteroides goldsteinii CL02T12C30</name>
    <dbReference type="NCBI Taxonomy" id="999418"/>
    <lineage>
        <taxon>Bacteria</taxon>
        <taxon>Pseudomonadati</taxon>
        <taxon>Bacteroidota</taxon>
        <taxon>Bacteroidia</taxon>
        <taxon>Bacteroidales</taxon>
        <taxon>Tannerellaceae</taxon>
        <taxon>Parabacteroides</taxon>
    </lineage>
</organism>
<dbReference type="HOGENOM" id="CLU_106717_0_0_10"/>
<dbReference type="Proteomes" id="UP000006330">
    <property type="component" value="Unassembled WGS sequence"/>
</dbReference>
<accession>K5ZZM8</accession>
<keyword evidence="1" id="KW-0812">Transmembrane</keyword>
<proteinExistence type="predicted"/>
<reference evidence="2 3" key="1">
    <citation type="submission" date="2012-02" db="EMBL/GenBank/DDBJ databases">
        <title>The Genome Sequence of Parabacteroides goldsteinii CL02T12C30.</title>
        <authorList>
            <consortium name="The Broad Institute Genome Sequencing Platform"/>
            <person name="Earl A."/>
            <person name="Ward D."/>
            <person name="Feldgarden M."/>
            <person name="Gevers D."/>
            <person name="Zitomersky N.L."/>
            <person name="Coyne M.J."/>
            <person name="Comstock L.E."/>
            <person name="Young S.K."/>
            <person name="Zeng Q."/>
            <person name="Gargeya S."/>
            <person name="Fitzgerald M."/>
            <person name="Haas B."/>
            <person name="Abouelleil A."/>
            <person name="Alvarado L."/>
            <person name="Arachchi H.M."/>
            <person name="Berlin A."/>
            <person name="Chapman S.B."/>
            <person name="Gearin G."/>
            <person name="Goldberg J."/>
            <person name="Griggs A."/>
            <person name="Gujja S."/>
            <person name="Hansen M."/>
            <person name="Heiman D."/>
            <person name="Howarth C."/>
            <person name="Larimer J."/>
            <person name="Lui A."/>
            <person name="MacDonald P.J.P."/>
            <person name="McCowen C."/>
            <person name="Montmayeur A."/>
            <person name="Murphy C."/>
            <person name="Neiman D."/>
            <person name="Pearson M."/>
            <person name="Priest M."/>
            <person name="Roberts A."/>
            <person name="Saif S."/>
            <person name="Shea T."/>
            <person name="Sisk P."/>
            <person name="Stolte C."/>
            <person name="Sykes S."/>
            <person name="Wortman J."/>
            <person name="Nusbaum C."/>
            <person name="Birren B."/>
        </authorList>
    </citation>
    <scope>NUCLEOTIDE SEQUENCE [LARGE SCALE GENOMIC DNA]</scope>
    <source>
        <strain evidence="2 3">CL02T12C30</strain>
    </source>
</reference>
<sequence>MIITVIILIILFLMGWSSIKCNLNKYIKDNNSVIEYRDKFIEFCNQFNSNNNQSTSLELYNWLIMNSQHIQNIISGFGKMDYKPAFAQYYIRNYEVILNTIPKFRNHDIEKFDIYSTDECLLRYIGYQNERISCIKRQIKNPIIWFREGVKSIINIIPFLFNWFGIISSSRVRSIINSNFWNLISGIIALAGFISSLVTIIAGKEDILNLFNYISTL</sequence>
<evidence type="ECO:0000256" key="1">
    <source>
        <dbReference type="SAM" id="Phobius"/>
    </source>
</evidence>
<gene>
    <name evidence="2" type="ORF">HMPREF1076_01879</name>
</gene>
<protein>
    <submittedName>
        <fullName evidence="2">Uncharacterized protein</fullName>
    </submittedName>
</protein>
<dbReference type="AlphaFoldDB" id="K5ZZM8"/>
<evidence type="ECO:0000313" key="2">
    <source>
        <dbReference type="EMBL" id="EKN16745.1"/>
    </source>
</evidence>
<dbReference type="EMBL" id="AGZO01000014">
    <property type="protein sequence ID" value="EKN16745.1"/>
    <property type="molecule type" value="Genomic_DNA"/>
</dbReference>
<comment type="caution">
    <text evidence="2">The sequence shown here is derived from an EMBL/GenBank/DDBJ whole genome shotgun (WGS) entry which is preliminary data.</text>
</comment>
<keyword evidence="1" id="KW-0472">Membrane</keyword>